<name>A0A0A9GSJ4_ARUDO</name>
<reference evidence="1" key="2">
    <citation type="journal article" date="2015" name="Data Brief">
        <title>Shoot transcriptome of the giant reed, Arundo donax.</title>
        <authorList>
            <person name="Barrero R.A."/>
            <person name="Guerrero F.D."/>
            <person name="Moolhuijzen P."/>
            <person name="Goolsby J.A."/>
            <person name="Tidwell J."/>
            <person name="Bellgard S.E."/>
            <person name="Bellgard M.I."/>
        </authorList>
    </citation>
    <scope>NUCLEOTIDE SEQUENCE</scope>
    <source>
        <tissue evidence="1">Shoot tissue taken approximately 20 cm above the soil surface</tissue>
    </source>
</reference>
<dbReference type="AlphaFoldDB" id="A0A0A9GSJ4"/>
<proteinExistence type="predicted"/>
<accession>A0A0A9GSJ4</accession>
<organism evidence="1">
    <name type="scientific">Arundo donax</name>
    <name type="common">Giant reed</name>
    <name type="synonym">Donax arundinaceus</name>
    <dbReference type="NCBI Taxonomy" id="35708"/>
    <lineage>
        <taxon>Eukaryota</taxon>
        <taxon>Viridiplantae</taxon>
        <taxon>Streptophyta</taxon>
        <taxon>Embryophyta</taxon>
        <taxon>Tracheophyta</taxon>
        <taxon>Spermatophyta</taxon>
        <taxon>Magnoliopsida</taxon>
        <taxon>Liliopsida</taxon>
        <taxon>Poales</taxon>
        <taxon>Poaceae</taxon>
        <taxon>PACMAD clade</taxon>
        <taxon>Arundinoideae</taxon>
        <taxon>Arundineae</taxon>
        <taxon>Arundo</taxon>
    </lineage>
</organism>
<protein>
    <submittedName>
        <fullName evidence="1">Uncharacterized protein</fullName>
    </submittedName>
</protein>
<sequence>MSSSDSSLELRSDDDDDDDAYAKKKAIVVMHQNLSNYWLQAAKAMPSEPSIPGQEEGDMNTFCDTIANALMAMRE</sequence>
<reference evidence="1" key="1">
    <citation type="submission" date="2014-09" db="EMBL/GenBank/DDBJ databases">
        <authorList>
            <person name="Magalhaes I.L.F."/>
            <person name="Oliveira U."/>
            <person name="Santos F.R."/>
            <person name="Vidigal T.H.D.A."/>
            <person name="Brescovit A.D."/>
            <person name="Santos A.J."/>
        </authorList>
    </citation>
    <scope>NUCLEOTIDE SEQUENCE</scope>
    <source>
        <tissue evidence="1">Shoot tissue taken approximately 20 cm above the soil surface</tissue>
    </source>
</reference>
<evidence type="ECO:0000313" key="1">
    <source>
        <dbReference type="EMBL" id="JAE27452.1"/>
    </source>
</evidence>
<dbReference type="EMBL" id="GBRH01170444">
    <property type="protein sequence ID" value="JAE27452.1"/>
    <property type="molecule type" value="Transcribed_RNA"/>
</dbReference>